<keyword evidence="7" id="KW-0178">Competence</keyword>
<dbReference type="InterPro" id="IPR012902">
    <property type="entry name" value="N_methyl_site"/>
</dbReference>
<dbReference type="Gene3D" id="3.30.700.10">
    <property type="entry name" value="Glycoprotein, Type 4 Pilin"/>
    <property type="match status" value="1"/>
</dbReference>
<comment type="caution">
    <text evidence="8">The sequence shown here is derived from an EMBL/GenBank/DDBJ whole genome shotgun (WGS) entry which is preliminary data.</text>
</comment>
<dbReference type="GO" id="GO:0030420">
    <property type="term" value="P:establishment of competence for transformation"/>
    <property type="evidence" value="ECO:0007669"/>
    <property type="project" value="UniProtKB-KW"/>
</dbReference>
<evidence type="ECO:0000256" key="6">
    <source>
        <dbReference type="ARBA" id="ARBA00023136"/>
    </source>
</evidence>
<proteinExistence type="predicted"/>
<dbReference type="AlphaFoldDB" id="A0AAV4L9X3"/>
<dbReference type="GO" id="GO:0016020">
    <property type="term" value="C:membrane"/>
    <property type="evidence" value="ECO:0007669"/>
    <property type="project" value="UniProtKB-SubCell"/>
</dbReference>
<protein>
    <submittedName>
        <fullName evidence="8">Uncharacterized protein</fullName>
    </submittedName>
</protein>
<dbReference type="GO" id="GO:0009986">
    <property type="term" value="C:cell surface"/>
    <property type="evidence" value="ECO:0007669"/>
    <property type="project" value="UniProtKB-SubCell"/>
</dbReference>
<evidence type="ECO:0000256" key="2">
    <source>
        <dbReference type="ARBA" id="ARBA00004241"/>
    </source>
</evidence>
<evidence type="ECO:0000256" key="1">
    <source>
        <dbReference type="ARBA" id="ARBA00004167"/>
    </source>
</evidence>
<dbReference type="NCBIfam" id="TIGR02532">
    <property type="entry name" value="IV_pilin_GFxxxE"/>
    <property type="match status" value="1"/>
</dbReference>
<keyword evidence="3" id="KW-0488">Methylation</keyword>
<dbReference type="PROSITE" id="PS00409">
    <property type="entry name" value="PROKAR_NTER_METHYL"/>
    <property type="match status" value="1"/>
</dbReference>
<organism evidence="8 9">
    <name type="scientific">Collibacillus ludicampi</name>
    <dbReference type="NCBI Taxonomy" id="2771369"/>
    <lineage>
        <taxon>Bacteria</taxon>
        <taxon>Bacillati</taxon>
        <taxon>Bacillota</taxon>
        <taxon>Bacilli</taxon>
        <taxon>Bacillales</taxon>
        <taxon>Alicyclobacillaceae</taxon>
        <taxon>Collibacillus</taxon>
    </lineage>
</organism>
<dbReference type="PANTHER" id="PTHR30093">
    <property type="entry name" value="GENERAL SECRETION PATHWAY PROTEIN G"/>
    <property type="match status" value="1"/>
</dbReference>
<evidence type="ECO:0000313" key="9">
    <source>
        <dbReference type="Proteomes" id="UP001057291"/>
    </source>
</evidence>
<keyword evidence="6" id="KW-0472">Membrane</keyword>
<evidence type="ECO:0000313" key="8">
    <source>
        <dbReference type="EMBL" id="GIM44588.1"/>
    </source>
</evidence>
<accession>A0AAV4L9X3</accession>
<dbReference type="EMBL" id="BOQE01000001">
    <property type="protein sequence ID" value="GIM44588.1"/>
    <property type="molecule type" value="Genomic_DNA"/>
</dbReference>
<keyword evidence="4" id="KW-0812">Transmembrane</keyword>
<keyword evidence="9" id="KW-1185">Reference proteome</keyword>
<dbReference type="Pfam" id="PF07963">
    <property type="entry name" value="N_methyl"/>
    <property type="match status" value="1"/>
</dbReference>
<evidence type="ECO:0000256" key="7">
    <source>
        <dbReference type="ARBA" id="ARBA00023287"/>
    </source>
</evidence>
<name>A0AAV4L9X3_9BACL</name>
<dbReference type="PANTHER" id="PTHR30093:SF44">
    <property type="entry name" value="TYPE II SECRETION SYSTEM CORE PROTEIN G"/>
    <property type="match status" value="1"/>
</dbReference>
<evidence type="ECO:0000256" key="5">
    <source>
        <dbReference type="ARBA" id="ARBA00022989"/>
    </source>
</evidence>
<reference evidence="8" key="1">
    <citation type="journal article" date="2023" name="Int. J. Syst. Evol. Microbiol.">
        <title>Collibacillus ludicampi gen. nov., sp. nov., a new soil bacterium of the family Alicyclobacillaceae.</title>
        <authorList>
            <person name="Jojima T."/>
            <person name="Ioku Y."/>
            <person name="Fukuta Y."/>
            <person name="Shirasaka N."/>
            <person name="Matsumura Y."/>
            <person name="Mori M."/>
        </authorList>
    </citation>
    <scope>NUCLEOTIDE SEQUENCE</scope>
    <source>
        <strain evidence="8">TP075</strain>
    </source>
</reference>
<dbReference type="SUPFAM" id="SSF54523">
    <property type="entry name" value="Pili subunits"/>
    <property type="match status" value="1"/>
</dbReference>
<dbReference type="Proteomes" id="UP001057291">
    <property type="component" value="Unassembled WGS sequence"/>
</dbReference>
<evidence type="ECO:0000256" key="3">
    <source>
        <dbReference type="ARBA" id="ARBA00022481"/>
    </source>
</evidence>
<dbReference type="InterPro" id="IPR045584">
    <property type="entry name" value="Pilin-like"/>
</dbReference>
<evidence type="ECO:0000256" key="4">
    <source>
        <dbReference type="ARBA" id="ARBA00022692"/>
    </source>
</evidence>
<sequence>MKSNKMNKKPLRASGFTLIELLISLFIISVISAVAMPHLRGSGERAQKTSCEANQRLIRAVLEDYYLEHGHYPSGSSAEILTELKNKHYLQSIPTEPAGGTYEITTSDDGSSVTVKCSVHGELGD</sequence>
<comment type="subcellular location">
    <subcellularLocation>
        <location evidence="2">Cell surface</location>
    </subcellularLocation>
    <subcellularLocation>
        <location evidence="1">Membrane</location>
        <topology evidence="1">Single-pass membrane protein</topology>
    </subcellularLocation>
</comment>
<keyword evidence="5" id="KW-1133">Transmembrane helix</keyword>
<gene>
    <name evidence="8" type="ORF">DNHGIG_01370</name>
</gene>